<sequence>MITSYQHYEEMCKIAVEQIISKATIQFFRRKGLKVSAEGSGALFSFKDNYFIVSAAHLLNFESISKLEFIIGGNFGLVSQLKTKLVVCNSGGKDVQNTDISILQINNNLISEFEKYYSFISIEHVVPNHNFTSKYFYFLYGYPASKTKIIPHQKKGYIKACGYWTYPYSSEKYREIKSIEDFKVLFWYDKKRFSNFYSVNKMHGPDAPGFSGSVMWHIVGNVIRKKEIEKVNVNPVAIMTAFDYPNKMIIGTEFYVVYGLLREAFDLRGLNIKLKKSVSFKYIDS</sequence>
<evidence type="ECO:0000313" key="1">
    <source>
        <dbReference type="EMBL" id="MDN5214960.1"/>
    </source>
</evidence>
<name>A0ABT8LB14_9BACT</name>
<dbReference type="EMBL" id="JAUJEB010000005">
    <property type="protein sequence ID" value="MDN5214960.1"/>
    <property type="molecule type" value="Genomic_DNA"/>
</dbReference>
<keyword evidence="2" id="KW-1185">Reference proteome</keyword>
<comment type="caution">
    <text evidence="1">The sequence shown here is derived from an EMBL/GenBank/DDBJ whole genome shotgun (WGS) entry which is preliminary data.</text>
</comment>
<gene>
    <name evidence="1" type="ORF">QQ020_22965</name>
</gene>
<accession>A0ABT8LB14</accession>
<protein>
    <recommendedName>
        <fullName evidence="3">Trypsin-like peptidase domain-containing protein</fullName>
    </recommendedName>
</protein>
<proteinExistence type="predicted"/>
<dbReference type="RefSeq" id="WP_346760298.1">
    <property type="nucleotide sequence ID" value="NZ_JAUJEB010000005.1"/>
</dbReference>
<evidence type="ECO:0000313" key="2">
    <source>
        <dbReference type="Proteomes" id="UP001172083"/>
    </source>
</evidence>
<evidence type="ECO:0008006" key="3">
    <source>
        <dbReference type="Google" id="ProtNLM"/>
    </source>
</evidence>
<dbReference type="Proteomes" id="UP001172083">
    <property type="component" value="Unassembled WGS sequence"/>
</dbReference>
<reference evidence="1" key="1">
    <citation type="submission" date="2023-06" db="EMBL/GenBank/DDBJ databases">
        <title>Genomic of Agaribacillus aureum.</title>
        <authorList>
            <person name="Wang G."/>
        </authorList>
    </citation>
    <scope>NUCLEOTIDE SEQUENCE</scope>
    <source>
        <strain evidence="1">BMA12</strain>
    </source>
</reference>
<organism evidence="1 2">
    <name type="scientific">Agaribacillus aureus</name>
    <dbReference type="NCBI Taxonomy" id="3051825"/>
    <lineage>
        <taxon>Bacteria</taxon>
        <taxon>Pseudomonadati</taxon>
        <taxon>Bacteroidota</taxon>
        <taxon>Cytophagia</taxon>
        <taxon>Cytophagales</taxon>
        <taxon>Splendidivirgaceae</taxon>
        <taxon>Agaribacillus</taxon>
    </lineage>
</organism>